<dbReference type="Proteomes" id="UP000597886">
    <property type="component" value="Unassembled WGS sequence"/>
</dbReference>
<accession>A0AA90YSS3</accession>
<dbReference type="GO" id="GO:0020037">
    <property type="term" value="F:heme binding"/>
    <property type="evidence" value="ECO:0007669"/>
    <property type="project" value="InterPro"/>
</dbReference>
<evidence type="ECO:0000313" key="3">
    <source>
        <dbReference type="Proteomes" id="UP000597886"/>
    </source>
</evidence>
<dbReference type="InterPro" id="IPR011644">
    <property type="entry name" value="Heme_NO-bd"/>
</dbReference>
<feature type="domain" description="Heme NO-binding" evidence="1">
    <location>
        <begin position="2"/>
        <end position="157"/>
    </location>
</feature>
<evidence type="ECO:0000259" key="1">
    <source>
        <dbReference type="Pfam" id="PF07700"/>
    </source>
</evidence>
<dbReference type="Gene3D" id="3.90.1520.10">
    <property type="entry name" value="H-NOX domain"/>
    <property type="match status" value="1"/>
</dbReference>
<dbReference type="RefSeq" id="WP_171167348.1">
    <property type="nucleotide sequence ID" value="NZ_WVRA01000002.1"/>
</dbReference>
<dbReference type="PANTHER" id="PTHR45655">
    <property type="entry name" value="GUANYLATE CYCLASE SOLUBLE SUBUNIT BETA-2"/>
    <property type="match status" value="1"/>
</dbReference>
<sequence>MHGLINRAIQSFVCATYGRSCWLRVTEAARLGFVEFEAMLVYDDDMTSKVMEALSADLDRPQAEVFEDLGTYLVSHPNMEGLRRLLRFGGVSYVEFLHSLDDLADRVRLAVSDLTLPALELRELSATEFQLSCSPGLPGYSNVMVGVLRAMADDYGALVMLSHEGQQQGSDVISIMLVESAFAEGRHFDLGARNG</sequence>
<gene>
    <name evidence="2" type="ORF">GS634_09560</name>
</gene>
<reference evidence="2" key="1">
    <citation type="submission" date="2019-12" db="EMBL/GenBank/DDBJ databases">
        <title>Ruegeria JWLKs population differentiation of coral mucus and skeleton niches.</title>
        <authorList>
            <person name="Luo D."/>
        </authorList>
    </citation>
    <scope>NUCLEOTIDE SEQUENCE</scope>
    <source>
        <strain evidence="2">HKCCD6181</strain>
    </source>
</reference>
<dbReference type="Pfam" id="PF07700">
    <property type="entry name" value="HNOB"/>
    <property type="match status" value="1"/>
</dbReference>
<dbReference type="InterPro" id="IPR024096">
    <property type="entry name" value="NO_sig/Golgi_transp_ligand-bd"/>
</dbReference>
<organism evidence="2 3">
    <name type="scientific">Ruegeria atlantica</name>
    <dbReference type="NCBI Taxonomy" id="81569"/>
    <lineage>
        <taxon>Bacteria</taxon>
        <taxon>Pseudomonadati</taxon>
        <taxon>Pseudomonadota</taxon>
        <taxon>Alphaproteobacteria</taxon>
        <taxon>Rhodobacterales</taxon>
        <taxon>Roseobacteraceae</taxon>
        <taxon>Ruegeria</taxon>
    </lineage>
</organism>
<name>A0AA90YSS3_9RHOB</name>
<comment type="caution">
    <text evidence="2">The sequence shown here is derived from an EMBL/GenBank/DDBJ whole genome shotgun (WGS) entry which is preliminary data.</text>
</comment>
<dbReference type="AlphaFoldDB" id="A0AA90YSS3"/>
<dbReference type="EMBL" id="WVRA01000002">
    <property type="protein sequence ID" value="NOE18368.1"/>
    <property type="molecule type" value="Genomic_DNA"/>
</dbReference>
<evidence type="ECO:0000313" key="2">
    <source>
        <dbReference type="EMBL" id="NOE18368.1"/>
    </source>
</evidence>
<protein>
    <submittedName>
        <fullName evidence="2">Heme NO-binding protein</fullName>
    </submittedName>
</protein>
<dbReference type="InterPro" id="IPR038158">
    <property type="entry name" value="H-NOX_domain_sf"/>
</dbReference>
<proteinExistence type="predicted"/>
<dbReference type="SUPFAM" id="SSF111126">
    <property type="entry name" value="Ligand-binding domain in the NO signalling and Golgi transport"/>
    <property type="match status" value="1"/>
</dbReference>
<dbReference type="PANTHER" id="PTHR45655:SF13">
    <property type="entry name" value="SOLUBLE GUANYLATE CYCLASE GCY-32-RELATED"/>
    <property type="match status" value="1"/>
</dbReference>